<dbReference type="EMBL" id="UHIC01000001">
    <property type="protein sequence ID" value="SUO93088.1"/>
    <property type="molecule type" value="Genomic_DNA"/>
</dbReference>
<evidence type="ECO:0000313" key="7">
    <source>
        <dbReference type="Proteomes" id="UP000254601"/>
    </source>
</evidence>
<dbReference type="Proteomes" id="UP000254601">
    <property type="component" value="Unassembled WGS sequence"/>
</dbReference>
<dbReference type="CDD" id="cd07989">
    <property type="entry name" value="LPLAT_AGPAT-like"/>
    <property type="match status" value="1"/>
</dbReference>
<dbReference type="PANTHER" id="PTHR10434">
    <property type="entry name" value="1-ACYL-SN-GLYCEROL-3-PHOSPHATE ACYLTRANSFERASE"/>
    <property type="match status" value="1"/>
</dbReference>
<dbReference type="SMART" id="SM00563">
    <property type="entry name" value="PlsC"/>
    <property type="match status" value="1"/>
</dbReference>
<dbReference type="PANTHER" id="PTHR10434:SF40">
    <property type="entry name" value="1-ACYL-SN-GLYCEROL-3-PHOSPHATE ACYLTRANSFERASE"/>
    <property type="match status" value="1"/>
</dbReference>
<keyword evidence="2 6" id="KW-0808">Transferase</keyword>
<protein>
    <submittedName>
        <fullName evidence="6">1-acyl-sn-glycerol-3-phosphate acyltransferase</fullName>
        <ecNumber evidence="6">2.3.1.51</ecNumber>
    </submittedName>
</protein>
<keyword evidence="4" id="KW-1133">Transmembrane helix</keyword>
<dbReference type="GO" id="GO:0003841">
    <property type="term" value="F:1-acylglycerol-3-phosphate O-acyltransferase activity"/>
    <property type="evidence" value="ECO:0007669"/>
    <property type="project" value="UniProtKB-EC"/>
</dbReference>
<keyword evidence="4" id="KW-0472">Membrane</keyword>
<feature type="transmembrane region" description="Helical" evidence="4">
    <location>
        <begin position="105"/>
        <end position="122"/>
    </location>
</feature>
<sequence>MANIIRIFRTLSFYLLWTVATLFWALLIIAMIILPYRIRHRISTGWGDTTVWLLRLAGGVKWQVHGLENLPNQPCVLALNHQSTWETVFGPLIRRDQVWVLKRELLWIPFFGWAMALLRPIAINRNNRKQAMQQVIEQGHQRISNGFSVVMFPEGHRFSPDAPLHFKQGAARLAESLSIPIVPIAHNAGQFWPRRGWIHSGTIQVIIGKPLYVPQGKVAEVNTTIEAWVRETRDKIVAQENQQRQLPTT</sequence>
<dbReference type="OrthoDB" id="9812274at2"/>
<evidence type="ECO:0000259" key="5">
    <source>
        <dbReference type="SMART" id="SM00563"/>
    </source>
</evidence>
<feature type="domain" description="Phospholipid/glycerol acyltransferase" evidence="5">
    <location>
        <begin position="75"/>
        <end position="189"/>
    </location>
</feature>
<evidence type="ECO:0000256" key="2">
    <source>
        <dbReference type="ARBA" id="ARBA00022679"/>
    </source>
</evidence>
<gene>
    <name evidence="6" type="primary">plsC_1</name>
    <name evidence="6" type="ORF">NCTC13337_00049</name>
</gene>
<organism evidence="6 7">
    <name type="scientific">Suttonella ornithocola</name>
    <dbReference type="NCBI Taxonomy" id="279832"/>
    <lineage>
        <taxon>Bacteria</taxon>
        <taxon>Pseudomonadati</taxon>
        <taxon>Pseudomonadota</taxon>
        <taxon>Gammaproteobacteria</taxon>
        <taxon>Cardiobacteriales</taxon>
        <taxon>Cardiobacteriaceae</taxon>
        <taxon>Suttonella</taxon>
    </lineage>
</organism>
<evidence type="ECO:0000256" key="1">
    <source>
        <dbReference type="ARBA" id="ARBA00005189"/>
    </source>
</evidence>
<keyword evidence="4" id="KW-0812">Transmembrane</keyword>
<evidence type="ECO:0000256" key="4">
    <source>
        <dbReference type="SAM" id="Phobius"/>
    </source>
</evidence>
<dbReference type="SUPFAM" id="SSF69593">
    <property type="entry name" value="Glycerol-3-phosphate (1)-acyltransferase"/>
    <property type="match status" value="1"/>
</dbReference>
<keyword evidence="3 6" id="KW-0012">Acyltransferase</keyword>
<name>A0A380MLG4_9GAMM</name>
<dbReference type="GO" id="GO:0006654">
    <property type="term" value="P:phosphatidic acid biosynthetic process"/>
    <property type="evidence" value="ECO:0007669"/>
    <property type="project" value="TreeGrafter"/>
</dbReference>
<comment type="pathway">
    <text evidence="1">Lipid metabolism.</text>
</comment>
<proteinExistence type="predicted"/>
<feature type="transmembrane region" description="Helical" evidence="4">
    <location>
        <begin position="12"/>
        <end position="36"/>
    </location>
</feature>
<keyword evidence="7" id="KW-1185">Reference proteome</keyword>
<dbReference type="InterPro" id="IPR002123">
    <property type="entry name" value="Plipid/glycerol_acylTrfase"/>
</dbReference>
<evidence type="ECO:0000256" key="3">
    <source>
        <dbReference type="ARBA" id="ARBA00023315"/>
    </source>
</evidence>
<dbReference type="AlphaFoldDB" id="A0A380MLG4"/>
<dbReference type="Pfam" id="PF01553">
    <property type="entry name" value="Acyltransferase"/>
    <property type="match status" value="1"/>
</dbReference>
<reference evidence="6 7" key="1">
    <citation type="submission" date="2018-06" db="EMBL/GenBank/DDBJ databases">
        <authorList>
            <consortium name="Pathogen Informatics"/>
            <person name="Doyle S."/>
        </authorList>
    </citation>
    <scope>NUCLEOTIDE SEQUENCE [LARGE SCALE GENOMIC DNA]</scope>
    <source>
        <strain evidence="6 7">NCTC13337</strain>
    </source>
</reference>
<dbReference type="EC" id="2.3.1.51" evidence="6"/>
<accession>A0A380MLG4</accession>
<dbReference type="RefSeq" id="WP_072577627.1">
    <property type="nucleotide sequence ID" value="NZ_LWHB01000258.1"/>
</dbReference>
<evidence type="ECO:0000313" key="6">
    <source>
        <dbReference type="EMBL" id="SUO93088.1"/>
    </source>
</evidence>